<evidence type="ECO:0000256" key="6">
    <source>
        <dbReference type="ARBA" id="ARBA00023136"/>
    </source>
</evidence>
<dbReference type="GO" id="GO:0006879">
    <property type="term" value="P:intracellular iron ion homeostasis"/>
    <property type="evidence" value="ECO:0007669"/>
    <property type="project" value="TreeGrafter"/>
</dbReference>
<dbReference type="PROSITE" id="PS51371">
    <property type="entry name" value="CBS"/>
    <property type="match status" value="2"/>
</dbReference>
<evidence type="ECO:0000256" key="1">
    <source>
        <dbReference type="ARBA" id="ARBA00004141"/>
    </source>
</evidence>
<reference evidence="11" key="1">
    <citation type="submission" date="2022-07" db="EMBL/GenBank/DDBJ databases">
        <title>Phylogenomic reconstructions and comparative analyses of Kickxellomycotina fungi.</title>
        <authorList>
            <person name="Reynolds N.K."/>
            <person name="Stajich J.E."/>
            <person name="Barry K."/>
            <person name="Grigoriev I.V."/>
            <person name="Crous P."/>
            <person name="Smith M.E."/>
        </authorList>
    </citation>
    <scope>NUCLEOTIDE SEQUENCE</scope>
    <source>
        <strain evidence="11">CBS 109367</strain>
    </source>
</reference>
<evidence type="ECO:0000256" key="5">
    <source>
        <dbReference type="ARBA" id="ARBA00023065"/>
    </source>
</evidence>
<dbReference type="PRINTS" id="PR00762">
    <property type="entry name" value="CLCHANNEL"/>
</dbReference>
<gene>
    <name evidence="11" type="primary">GEF1</name>
    <name evidence="11" type="ORF">IWW39_001785</name>
</gene>
<dbReference type="InterPro" id="IPR046342">
    <property type="entry name" value="CBS_dom_sf"/>
</dbReference>
<proteinExistence type="inferred from homology"/>
<dbReference type="Gene3D" id="1.10.3080.10">
    <property type="entry name" value="Clc chloride channel"/>
    <property type="match status" value="2"/>
</dbReference>
<dbReference type="InterPro" id="IPR014743">
    <property type="entry name" value="Cl-channel_core"/>
</dbReference>
<feature type="transmembrane region" description="Helical" evidence="9">
    <location>
        <begin position="258"/>
        <end position="278"/>
    </location>
</feature>
<dbReference type="GO" id="GO:0006878">
    <property type="term" value="P:intracellular copper ion homeostasis"/>
    <property type="evidence" value="ECO:0007669"/>
    <property type="project" value="TreeGrafter"/>
</dbReference>
<keyword evidence="5 9" id="KW-0406">Ion transport</keyword>
<accession>A0A9W8GI81</accession>
<dbReference type="GO" id="GO:0005886">
    <property type="term" value="C:plasma membrane"/>
    <property type="evidence" value="ECO:0007669"/>
    <property type="project" value="TreeGrafter"/>
</dbReference>
<evidence type="ECO:0000313" key="11">
    <source>
        <dbReference type="EMBL" id="KAJ2689063.1"/>
    </source>
</evidence>
<sequence length="550" mass="58120">MSDALKSTARFDEFATVDWIDDAAKERRRLQGLWSHFGIQRATLSWVYLAYDSAVSWLVVLLVGILIGVNTALISIVTEWLSDSKQGVCSTGWWLNQKFCCWEEATESCAAWKTWDHVLVNGSSGFVRWLAFVALGTAMAALCAFLVRGYAPLAAGSGLGEIKAILGGFVISGFMGGWTLLMKSVGLALAVGSGLSVGKEGPAVHMGSLGTTAVTYTNVFTRADMGELLSYLLQECPSSSTGDGGWAGMCDQRNAGKIIVGLMVATVLRAIGTIVAYGCRVPCGIFVPSMAIGASFGRMLGTIAQQLHRTYPKWALFAQCAPDTPCITPATYAFLGAAAAMCGVTKVTVAVVVIMYELTGALNFIVPTMIVVMVARVIGDAIVEGGISEQLILLNGIPLLGEDEDECLLDMPVAAVMRPAEELLVLPAAGLSLRGLRRLLEGSAGVRGFPVVDSDMRLVGYVHRDAVAKAASSLAASDDAVVSFGASGGVSLGHLVNPSPTTVRPRTAAETVVEIFRKLGPQVILVASEEDGVLAGLLTRKDILRHTRSH</sequence>
<evidence type="ECO:0000256" key="4">
    <source>
        <dbReference type="ARBA" id="ARBA00022989"/>
    </source>
</evidence>
<dbReference type="GO" id="GO:0005247">
    <property type="term" value="F:voltage-gated chloride channel activity"/>
    <property type="evidence" value="ECO:0007669"/>
    <property type="project" value="TreeGrafter"/>
</dbReference>
<comment type="caution">
    <text evidence="11">The sequence shown here is derived from an EMBL/GenBank/DDBJ whole genome shotgun (WGS) entry which is preliminary data.</text>
</comment>
<feature type="transmembrane region" description="Helical" evidence="9">
    <location>
        <begin position="362"/>
        <end position="383"/>
    </location>
</feature>
<keyword evidence="7 9" id="KW-0868">Chloride</keyword>
<comment type="caution">
    <text evidence="9">Lacks conserved residue(s) required for the propagation of feature annotation.</text>
</comment>
<feature type="transmembrane region" description="Helical" evidence="9">
    <location>
        <begin position="57"/>
        <end position="77"/>
    </location>
</feature>
<keyword evidence="6 9" id="KW-0472">Membrane</keyword>
<dbReference type="GO" id="GO:0005769">
    <property type="term" value="C:early endosome"/>
    <property type="evidence" value="ECO:0007669"/>
    <property type="project" value="TreeGrafter"/>
</dbReference>
<dbReference type="Gene3D" id="3.10.580.10">
    <property type="entry name" value="CBS-domain"/>
    <property type="match status" value="1"/>
</dbReference>
<dbReference type="GO" id="GO:0005794">
    <property type="term" value="C:Golgi apparatus"/>
    <property type="evidence" value="ECO:0007669"/>
    <property type="project" value="TreeGrafter"/>
</dbReference>
<dbReference type="Pfam" id="PF00571">
    <property type="entry name" value="CBS"/>
    <property type="match status" value="2"/>
</dbReference>
<keyword evidence="3 9" id="KW-0812">Transmembrane</keyword>
<dbReference type="Pfam" id="PF00654">
    <property type="entry name" value="Voltage_CLC"/>
    <property type="match status" value="2"/>
</dbReference>
<evidence type="ECO:0000256" key="3">
    <source>
        <dbReference type="ARBA" id="ARBA00022692"/>
    </source>
</evidence>
<organism evidence="11 12">
    <name type="scientific">Coemansia spiralis</name>
    <dbReference type="NCBI Taxonomy" id="417178"/>
    <lineage>
        <taxon>Eukaryota</taxon>
        <taxon>Fungi</taxon>
        <taxon>Fungi incertae sedis</taxon>
        <taxon>Zoopagomycota</taxon>
        <taxon>Kickxellomycotina</taxon>
        <taxon>Kickxellomycetes</taxon>
        <taxon>Kickxellales</taxon>
        <taxon>Kickxellaceae</taxon>
        <taxon>Coemansia</taxon>
    </lineage>
</organism>
<dbReference type="SUPFAM" id="SSF54631">
    <property type="entry name" value="CBS-domain pair"/>
    <property type="match status" value="1"/>
</dbReference>
<dbReference type="InterPro" id="IPR001807">
    <property type="entry name" value="ClC"/>
</dbReference>
<keyword evidence="12" id="KW-1185">Reference proteome</keyword>
<feature type="domain" description="CBS" evidence="10">
    <location>
        <begin position="417"/>
        <end position="477"/>
    </location>
</feature>
<dbReference type="GO" id="GO:0000324">
    <property type="term" value="C:fungal-type vacuole"/>
    <property type="evidence" value="ECO:0007669"/>
    <property type="project" value="TreeGrafter"/>
</dbReference>
<evidence type="ECO:0000259" key="10">
    <source>
        <dbReference type="PROSITE" id="PS51371"/>
    </source>
</evidence>
<dbReference type="PANTHER" id="PTHR45711:SF9">
    <property type="entry name" value="ANION_PROTON EXCHANGE TRANSPORTER GEF1"/>
    <property type="match status" value="1"/>
</dbReference>
<name>A0A9W8GI81_9FUNG</name>
<dbReference type="GO" id="GO:0005783">
    <property type="term" value="C:endoplasmic reticulum"/>
    <property type="evidence" value="ECO:0007669"/>
    <property type="project" value="TreeGrafter"/>
</dbReference>
<dbReference type="InterPro" id="IPR000644">
    <property type="entry name" value="CBS_dom"/>
</dbReference>
<comment type="subcellular location">
    <subcellularLocation>
        <location evidence="1 9">Membrane</location>
        <topology evidence="1 9">Multi-pass membrane protein</topology>
    </subcellularLocation>
</comment>
<feature type="domain" description="CBS" evidence="10">
    <location>
        <begin position="496"/>
        <end position="550"/>
    </location>
</feature>
<evidence type="ECO:0000313" key="12">
    <source>
        <dbReference type="Proteomes" id="UP001151516"/>
    </source>
</evidence>
<dbReference type="PANTHER" id="PTHR45711">
    <property type="entry name" value="CHLORIDE CHANNEL PROTEIN"/>
    <property type="match status" value="1"/>
</dbReference>
<evidence type="ECO:0000256" key="8">
    <source>
        <dbReference type="PROSITE-ProRule" id="PRU00703"/>
    </source>
</evidence>
<evidence type="ECO:0000256" key="9">
    <source>
        <dbReference type="RuleBase" id="RU361221"/>
    </source>
</evidence>
<keyword evidence="8" id="KW-0129">CBS domain</keyword>
<dbReference type="EMBL" id="JANBTX010000033">
    <property type="protein sequence ID" value="KAJ2689063.1"/>
    <property type="molecule type" value="Genomic_DNA"/>
</dbReference>
<feature type="transmembrane region" description="Helical" evidence="9">
    <location>
        <begin position="332"/>
        <end position="356"/>
    </location>
</feature>
<dbReference type="Proteomes" id="UP001151516">
    <property type="component" value="Unassembled WGS sequence"/>
</dbReference>
<evidence type="ECO:0000256" key="2">
    <source>
        <dbReference type="ARBA" id="ARBA00022448"/>
    </source>
</evidence>
<dbReference type="AlphaFoldDB" id="A0A9W8GI81"/>
<feature type="transmembrane region" description="Helical" evidence="9">
    <location>
        <begin position="162"/>
        <end position="181"/>
    </location>
</feature>
<dbReference type="SUPFAM" id="SSF81340">
    <property type="entry name" value="Clc chloride channel"/>
    <property type="match status" value="2"/>
</dbReference>
<dbReference type="OrthoDB" id="44789at2759"/>
<keyword evidence="4 9" id="KW-1133">Transmembrane helix</keyword>
<protein>
    <recommendedName>
        <fullName evidence="9">Chloride channel protein</fullName>
    </recommendedName>
</protein>
<comment type="similarity">
    <text evidence="9">Belongs to the chloride channel (TC 2.A.49) family.</text>
</comment>
<dbReference type="SMART" id="SM00116">
    <property type="entry name" value="CBS"/>
    <property type="match status" value="2"/>
</dbReference>
<feature type="transmembrane region" description="Helical" evidence="9">
    <location>
        <begin position="129"/>
        <end position="150"/>
    </location>
</feature>
<keyword evidence="2 9" id="KW-0813">Transport</keyword>
<evidence type="ECO:0000256" key="7">
    <source>
        <dbReference type="ARBA" id="ARBA00023214"/>
    </source>
</evidence>